<dbReference type="GO" id="GO:0005829">
    <property type="term" value="C:cytosol"/>
    <property type="evidence" value="ECO:0007669"/>
    <property type="project" value="TreeGrafter"/>
</dbReference>
<evidence type="ECO:0000256" key="8">
    <source>
        <dbReference type="ARBA" id="ARBA00023027"/>
    </source>
</evidence>
<dbReference type="InterPro" id="IPR015375">
    <property type="entry name" value="NADH_PPase-like_N"/>
</dbReference>
<evidence type="ECO:0000313" key="11">
    <source>
        <dbReference type="EMBL" id="PNS09047.1"/>
    </source>
</evidence>
<comment type="catalytic activity">
    <reaction evidence="9">
        <text>a 5'-end NAD(+)-phospho-ribonucleoside in mRNA + H2O = a 5'-end phospho-adenosine-phospho-ribonucleoside in mRNA + beta-nicotinamide D-ribonucleotide + 2 H(+)</text>
        <dbReference type="Rhea" id="RHEA:60876"/>
        <dbReference type="Rhea" id="RHEA-COMP:15698"/>
        <dbReference type="Rhea" id="RHEA-COMP:15719"/>
        <dbReference type="ChEBI" id="CHEBI:14649"/>
        <dbReference type="ChEBI" id="CHEBI:15377"/>
        <dbReference type="ChEBI" id="CHEBI:15378"/>
        <dbReference type="ChEBI" id="CHEBI:144029"/>
        <dbReference type="ChEBI" id="CHEBI:144051"/>
    </reaction>
    <physiologicalReaction direction="left-to-right" evidence="9">
        <dbReference type="Rhea" id="RHEA:60877"/>
    </physiologicalReaction>
</comment>
<dbReference type="InterPro" id="IPR000086">
    <property type="entry name" value="NUDIX_hydrolase_dom"/>
</dbReference>
<sequence length="298" mass="32804">MTPALPGHDLPGFAFIAEPLDRADHLRTDTVALAALRARAQCIGVDDDGRAATDAQGNLQVLRAGAAEDAVFLGLRGDVPWFAQRIEQWPDDQSTLDLRAAAMQWPAFDSTLFAQARAVLRWRSQHRHCPVCGGALTFARAGWQGECAACGAVQYPRSDPAVIVAVSDGERLLLGRQSTWMPKTRYSTLAGFVEPGESLEQTVQREVFEESRVRVIRSRYLASQPWPFPGSLMLGFVAHAEPDMPDTHQDELEDARWFTHDEVVCALEGRSGEDGLEVSPKVSISRWLIEQWAAGARA</sequence>
<dbReference type="Proteomes" id="UP000236220">
    <property type="component" value="Unassembled WGS sequence"/>
</dbReference>
<accession>A0A2K1Q267</accession>
<dbReference type="RefSeq" id="WP_103074150.1">
    <property type="nucleotide sequence ID" value="NZ_NPZB01000001.1"/>
</dbReference>
<dbReference type="EC" id="3.6.1.22" evidence="4"/>
<comment type="cofactor">
    <cofactor evidence="2">
        <name>Zn(2+)</name>
        <dbReference type="ChEBI" id="CHEBI:29105"/>
    </cofactor>
</comment>
<evidence type="ECO:0000256" key="3">
    <source>
        <dbReference type="ARBA" id="ARBA00009595"/>
    </source>
</evidence>
<evidence type="ECO:0000259" key="10">
    <source>
        <dbReference type="PROSITE" id="PS51462"/>
    </source>
</evidence>
<dbReference type="PROSITE" id="PS00893">
    <property type="entry name" value="NUDIX_BOX"/>
    <property type="match status" value="1"/>
</dbReference>
<keyword evidence="5" id="KW-0479">Metal-binding</keyword>
<dbReference type="CDD" id="cd03429">
    <property type="entry name" value="NUDIX_NADH_pyrophosphatase_Nudt13"/>
    <property type="match status" value="1"/>
</dbReference>
<evidence type="ECO:0000256" key="6">
    <source>
        <dbReference type="ARBA" id="ARBA00022801"/>
    </source>
</evidence>
<evidence type="ECO:0000256" key="7">
    <source>
        <dbReference type="ARBA" id="ARBA00022842"/>
    </source>
</evidence>
<keyword evidence="12" id="KW-1185">Reference proteome</keyword>
<dbReference type="PANTHER" id="PTHR42904">
    <property type="entry name" value="NUDIX HYDROLASE, NUDC SUBFAMILY"/>
    <property type="match status" value="1"/>
</dbReference>
<dbReference type="Pfam" id="PF09296">
    <property type="entry name" value="NUDIX-like"/>
    <property type="match status" value="1"/>
</dbReference>
<name>A0A2K1Q267_9GAMM</name>
<keyword evidence="8" id="KW-0520">NAD</keyword>
<comment type="similarity">
    <text evidence="3">Belongs to the Nudix hydrolase family. NudC subfamily.</text>
</comment>
<dbReference type="InterPro" id="IPR015376">
    <property type="entry name" value="Znr_NADH_PPase"/>
</dbReference>
<dbReference type="InterPro" id="IPR050241">
    <property type="entry name" value="NAD-cap_RNA_hydrolase_NudC"/>
</dbReference>
<dbReference type="SUPFAM" id="SSF55811">
    <property type="entry name" value="Nudix"/>
    <property type="match status" value="1"/>
</dbReference>
<protein>
    <recommendedName>
        <fullName evidence="4">NAD(+) diphosphatase</fullName>
        <ecNumber evidence="4">3.6.1.22</ecNumber>
    </recommendedName>
</protein>
<keyword evidence="6 11" id="KW-0378">Hydrolase</keyword>
<dbReference type="Gene3D" id="3.90.79.10">
    <property type="entry name" value="Nucleoside Triphosphate Pyrophosphohydrolase"/>
    <property type="match status" value="1"/>
</dbReference>
<evidence type="ECO:0000313" key="12">
    <source>
        <dbReference type="Proteomes" id="UP000236220"/>
    </source>
</evidence>
<evidence type="ECO:0000256" key="2">
    <source>
        <dbReference type="ARBA" id="ARBA00001947"/>
    </source>
</evidence>
<dbReference type="PANTHER" id="PTHR42904:SF6">
    <property type="entry name" value="NAD-CAPPED RNA HYDROLASE NUDT12"/>
    <property type="match status" value="1"/>
</dbReference>
<dbReference type="InterPro" id="IPR020084">
    <property type="entry name" value="NUDIX_hydrolase_CS"/>
</dbReference>
<feature type="domain" description="Nudix hydrolase" evidence="10">
    <location>
        <begin position="156"/>
        <end position="290"/>
    </location>
</feature>
<reference evidence="11 12" key="1">
    <citation type="submission" date="2017-08" db="EMBL/GenBank/DDBJ databases">
        <title>Lysobacter sylvestris genome.</title>
        <authorList>
            <person name="Zhang D.-C."/>
            <person name="Albuquerque L."/>
            <person name="Franca L."/>
            <person name="Froufe H.J.C."/>
            <person name="Barroso C."/>
            <person name="Egas C."/>
            <person name="Da Costa M."/>
            <person name="Margesin R."/>
        </authorList>
    </citation>
    <scope>NUCLEOTIDE SEQUENCE [LARGE SCALE GENOMIC DNA]</scope>
    <source>
        <strain evidence="11 12">AM20-91</strain>
    </source>
</reference>
<evidence type="ECO:0000256" key="9">
    <source>
        <dbReference type="ARBA" id="ARBA00023679"/>
    </source>
</evidence>
<dbReference type="GO" id="GO:0035529">
    <property type="term" value="F:NADH pyrophosphatase activity"/>
    <property type="evidence" value="ECO:0007669"/>
    <property type="project" value="TreeGrafter"/>
</dbReference>
<comment type="caution">
    <text evidence="11">The sequence shown here is derived from an EMBL/GenBank/DDBJ whole genome shotgun (WGS) entry which is preliminary data.</text>
</comment>
<dbReference type="NCBIfam" id="NF001299">
    <property type="entry name" value="PRK00241.1"/>
    <property type="match status" value="1"/>
</dbReference>
<dbReference type="EMBL" id="NPZB01000001">
    <property type="protein sequence ID" value="PNS09047.1"/>
    <property type="molecule type" value="Genomic_DNA"/>
</dbReference>
<dbReference type="InterPro" id="IPR049734">
    <property type="entry name" value="NudC-like_C"/>
</dbReference>
<dbReference type="Gene3D" id="3.90.79.20">
    <property type="match status" value="1"/>
</dbReference>
<dbReference type="GO" id="GO:0006742">
    <property type="term" value="P:NADP+ catabolic process"/>
    <property type="evidence" value="ECO:0007669"/>
    <property type="project" value="TreeGrafter"/>
</dbReference>
<keyword evidence="7" id="KW-0460">Magnesium</keyword>
<dbReference type="GO" id="GO:0046872">
    <property type="term" value="F:metal ion binding"/>
    <property type="evidence" value="ECO:0007669"/>
    <property type="project" value="UniProtKB-KW"/>
</dbReference>
<organism evidence="11 12">
    <name type="scientific">Solilutibacter silvestris</name>
    <dbReference type="NCBI Taxonomy" id="1645665"/>
    <lineage>
        <taxon>Bacteria</taxon>
        <taxon>Pseudomonadati</taxon>
        <taxon>Pseudomonadota</taxon>
        <taxon>Gammaproteobacteria</taxon>
        <taxon>Lysobacterales</taxon>
        <taxon>Lysobacteraceae</taxon>
        <taxon>Solilutibacter</taxon>
    </lineage>
</organism>
<dbReference type="OrthoDB" id="9791656at2"/>
<comment type="cofactor">
    <cofactor evidence="1">
        <name>Mg(2+)</name>
        <dbReference type="ChEBI" id="CHEBI:18420"/>
    </cofactor>
</comment>
<evidence type="ECO:0000256" key="4">
    <source>
        <dbReference type="ARBA" id="ARBA00012381"/>
    </source>
</evidence>
<dbReference type="Pfam" id="PF09297">
    <property type="entry name" value="Zn_ribbon_NUD"/>
    <property type="match status" value="1"/>
</dbReference>
<dbReference type="AlphaFoldDB" id="A0A2K1Q267"/>
<dbReference type="InterPro" id="IPR015797">
    <property type="entry name" value="NUDIX_hydrolase-like_dom_sf"/>
</dbReference>
<dbReference type="Pfam" id="PF00293">
    <property type="entry name" value="NUDIX"/>
    <property type="match status" value="1"/>
</dbReference>
<dbReference type="GO" id="GO:0019677">
    <property type="term" value="P:NAD+ catabolic process"/>
    <property type="evidence" value="ECO:0007669"/>
    <property type="project" value="TreeGrafter"/>
</dbReference>
<gene>
    <name evidence="11" type="ORF">Lysil_0676</name>
</gene>
<evidence type="ECO:0000256" key="5">
    <source>
        <dbReference type="ARBA" id="ARBA00022723"/>
    </source>
</evidence>
<dbReference type="PROSITE" id="PS51462">
    <property type="entry name" value="NUDIX"/>
    <property type="match status" value="1"/>
</dbReference>
<proteinExistence type="inferred from homology"/>
<evidence type="ECO:0000256" key="1">
    <source>
        <dbReference type="ARBA" id="ARBA00001946"/>
    </source>
</evidence>